<dbReference type="OrthoDB" id="5862942at2759"/>
<dbReference type="PANTHER" id="PTHR13338">
    <property type="entry name" value="UPF0240 PROTEIN"/>
    <property type="match status" value="1"/>
</dbReference>
<reference evidence="2" key="1">
    <citation type="submission" date="2020-09" db="EMBL/GenBank/DDBJ databases">
        <authorList>
            <person name="Kikuchi T."/>
        </authorList>
    </citation>
    <scope>NUCLEOTIDE SEQUENCE</scope>
    <source>
        <strain evidence="2">SH1</strain>
    </source>
</reference>
<organism evidence="2 3">
    <name type="scientific">Bursaphelenchus okinawaensis</name>
    <dbReference type="NCBI Taxonomy" id="465554"/>
    <lineage>
        <taxon>Eukaryota</taxon>
        <taxon>Metazoa</taxon>
        <taxon>Ecdysozoa</taxon>
        <taxon>Nematoda</taxon>
        <taxon>Chromadorea</taxon>
        <taxon>Rhabditida</taxon>
        <taxon>Tylenchina</taxon>
        <taxon>Tylenchomorpha</taxon>
        <taxon>Aphelenchoidea</taxon>
        <taxon>Aphelenchoididae</taxon>
        <taxon>Bursaphelenchus</taxon>
    </lineage>
</organism>
<dbReference type="GO" id="GO:0005739">
    <property type="term" value="C:mitochondrion"/>
    <property type="evidence" value="ECO:0007669"/>
    <property type="project" value="TreeGrafter"/>
</dbReference>
<dbReference type="PANTHER" id="PTHR13338:SF4">
    <property type="entry name" value="NADH DEHYDROGENASE [UBIQUINONE] 1 ALPHA SUBCOMPLEX ASSEMBLY FACTOR 4"/>
    <property type="match status" value="1"/>
</dbReference>
<dbReference type="EMBL" id="CAJFDH010000001">
    <property type="protein sequence ID" value="CAD5206600.1"/>
    <property type="molecule type" value="Genomic_DNA"/>
</dbReference>
<name>A0A811JTN9_9BILA</name>
<keyword evidence="1" id="KW-0175">Coiled coil</keyword>
<dbReference type="Proteomes" id="UP000614601">
    <property type="component" value="Unassembled WGS sequence"/>
</dbReference>
<proteinExistence type="predicted"/>
<evidence type="ECO:0000313" key="2">
    <source>
        <dbReference type="EMBL" id="CAD5206600.1"/>
    </source>
</evidence>
<dbReference type="EMBL" id="CAJFCW020000001">
    <property type="protein sequence ID" value="CAG9082428.1"/>
    <property type="molecule type" value="Genomic_DNA"/>
</dbReference>
<dbReference type="InterPro" id="IPR009622">
    <property type="entry name" value="NDUFAF4"/>
</dbReference>
<feature type="coiled-coil region" evidence="1">
    <location>
        <begin position="229"/>
        <end position="260"/>
    </location>
</feature>
<dbReference type="Pfam" id="PF06784">
    <property type="entry name" value="UPF0240"/>
    <property type="match status" value="1"/>
</dbReference>
<accession>A0A811JTN9</accession>
<evidence type="ECO:0000313" key="3">
    <source>
        <dbReference type="Proteomes" id="UP000614601"/>
    </source>
</evidence>
<evidence type="ECO:0000256" key="1">
    <source>
        <dbReference type="SAM" id="Coils"/>
    </source>
</evidence>
<comment type="caution">
    <text evidence="2">The sequence shown here is derived from an EMBL/GenBank/DDBJ whole genome shotgun (WGS) entry which is preliminary data.</text>
</comment>
<dbReference type="GO" id="GO:0032981">
    <property type="term" value="P:mitochondrial respiratory chain complex I assembly"/>
    <property type="evidence" value="ECO:0007669"/>
    <property type="project" value="InterPro"/>
</dbReference>
<keyword evidence="3" id="KW-1185">Reference proteome</keyword>
<gene>
    <name evidence="2" type="ORF">BOKJ2_LOCUS1284</name>
</gene>
<protein>
    <submittedName>
        <fullName evidence="2">Uncharacterized protein</fullName>
    </submittedName>
</protein>
<dbReference type="Proteomes" id="UP000783686">
    <property type="component" value="Unassembled WGS sequence"/>
</dbReference>
<sequence length="265" mass="31369">MVLKKLWNKFGGEAKTAVFQKKSIEKFEKLEAGEKVLAPKHPTDQKHFDIAQKDERLAKEVRRRNDDLIDKVNKITIHSTEPQEFKSSRPLPTKESEDRVHSTLDYKFGYHEISPEKREKNTIMMREFYEILGISAKAQEEGKEVDLTAHEGYRRLSEEQRANLIKYFGLFVRKEKQEVVDRNDVYQLAAYMRNQTEDMDHEDLQHYGKQKALAFIRKERNKFIDLERNEQAQKQLEEMEKRREVEAKRLAEKLKELEAENAGKG</sequence>
<dbReference type="AlphaFoldDB" id="A0A811JTN9"/>